<sequence length="106" mass="11598">MKMANTAGKVVAVMLTMAVLAGCGLTQKVTDGTASVTRSLFFRQIKTLHLDIRAREGVNNNESGAALATVVRIYQLKDRKAFDSTDYPSLFAGDSQAINRFRRRCA</sequence>
<dbReference type="InterPro" id="IPR017734">
    <property type="entry name" value="T6SS_SciN"/>
</dbReference>
<dbReference type="InterPro" id="IPR038706">
    <property type="entry name" value="Type_VI_SciN-like_sf"/>
</dbReference>
<feature type="non-terminal residue" evidence="2">
    <location>
        <position position="106"/>
    </location>
</feature>
<evidence type="ECO:0000313" key="2">
    <source>
        <dbReference type="EMBL" id="ROW54247.1"/>
    </source>
</evidence>
<protein>
    <submittedName>
        <fullName evidence="2">Type VI secretion system lipoprotein TssJ</fullName>
    </submittedName>
</protein>
<dbReference type="AlphaFoldDB" id="A0A423XPZ7"/>
<feature type="chain" id="PRO_5019103137" evidence="1">
    <location>
        <begin position="22"/>
        <end position="106"/>
    </location>
</feature>
<dbReference type="Gene3D" id="2.60.40.4150">
    <property type="entry name" value="Type VI secretion system, lipoprotein SciN"/>
    <property type="match status" value="1"/>
</dbReference>
<dbReference type="EMBL" id="PQJL01000118">
    <property type="protein sequence ID" value="ROW54247.1"/>
    <property type="molecule type" value="Genomic_DNA"/>
</dbReference>
<dbReference type="Proteomes" id="UP000285793">
    <property type="component" value="Unassembled WGS sequence"/>
</dbReference>
<keyword evidence="1" id="KW-0732">Signal</keyword>
<evidence type="ECO:0000313" key="3">
    <source>
        <dbReference type="Proteomes" id="UP000285793"/>
    </source>
</evidence>
<dbReference type="PANTHER" id="PTHR37625">
    <property type="entry name" value="OUTER MEMBRANE LIPOPROTEIN-RELATED"/>
    <property type="match status" value="1"/>
</dbReference>
<keyword evidence="2" id="KW-0449">Lipoprotein</keyword>
<feature type="signal peptide" evidence="1">
    <location>
        <begin position="1"/>
        <end position="21"/>
    </location>
</feature>
<dbReference type="Pfam" id="PF12790">
    <property type="entry name" value="T6SS-SciN"/>
    <property type="match status" value="1"/>
</dbReference>
<organism evidence="2 3">
    <name type="scientific">Cronobacter malonaticus</name>
    <dbReference type="NCBI Taxonomy" id="413503"/>
    <lineage>
        <taxon>Bacteria</taxon>
        <taxon>Pseudomonadati</taxon>
        <taxon>Pseudomonadota</taxon>
        <taxon>Gammaproteobacteria</taxon>
        <taxon>Enterobacterales</taxon>
        <taxon>Enterobacteriaceae</taxon>
        <taxon>Cronobacter</taxon>
    </lineage>
</organism>
<proteinExistence type="predicted"/>
<dbReference type="PANTHER" id="PTHR37625:SF4">
    <property type="entry name" value="OUTER MEMBRANE LIPOPROTEIN"/>
    <property type="match status" value="1"/>
</dbReference>
<dbReference type="NCBIfam" id="TIGR03352">
    <property type="entry name" value="VI_chp_3"/>
    <property type="match status" value="1"/>
</dbReference>
<comment type="caution">
    <text evidence="2">The sequence shown here is derived from an EMBL/GenBank/DDBJ whole genome shotgun (WGS) entry which is preliminary data.</text>
</comment>
<evidence type="ECO:0000256" key="1">
    <source>
        <dbReference type="SAM" id="SignalP"/>
    </source>
</evidence>
<name>A0A423XPZ7_9ENTR</name>
<accession>A0A423XPZ7</accession>
<reference evidence="2 3" key="1">
    <citation type="journal article" date="2018" name="Front. Microbiol.">
        <title>An Investigation of an Acute Gastroenteritis Outbreak: Cronobacter sakazakii, a Potential Cause of Food-Borne Illness.</title>
        <authorList>
            <person name="Yong W."/>
            <person name="Guo B."/>
            <person name="Shi X."/>
            <person name="Cheng T."/>
            <person name="Chen M."/>
            <person name="Jiang X."/>
            <person name="Ye Y."/>
            <person name="Wang J."/>
            <person name="Xie G."/>
            <person name="Ding J."/>
        </authorList>
    </citation>
    <scope>NUCLEOTIDE SEQUENCE [LARGE SCALE GENOMIC DNA]</scope>
    <source>
        <strain evidence="2 3">S1</strain>
    </source>
</reference>
<gene>
    <name evidence="2" type="ORF">C3E80_21515</name>
</gene>
<dbReference type="PROSITE" id="PS51257">
    <property type="entry name" value="PROKAR_LIPOPROTEIN"/>
    <property type="match status" value="1"/>
</dbReference>